<evidence type="ECO:0000313" key="2">
    <source>
        <dbReference type="EMBL" id="EFI97946.1"/>
    </source>
</evidence>
<feature type="compositionally biased region" description="Basic and acidic residues" evidence="1">
    <location>
        <begin position="453"/>
        <end position="487"/>
    </location>
</feature>
<protein>
    <submittedName>
        <fullName evidence="2">Uncharacterized protein</fullName>
    </submittedName>
</protein>
<evidence type="ECO:0000256" key="1">
    <source>
        <dbReference type="SAM" id="MobiDB-lite"/>
    </source>
</evidence>
<feature type="region of interest" description="Disordered" evidence="1">
    <location>
        <begin position="198"/>
        <end position="218"/>
    </location>
</feature>
<dbReference type="AlphaFoldDB" id="D8Q1I2"/>
<evidence type="ECO:0000313" key="3">
    <source>
        <dbReference type="Proteomes" id="UP000007431"/>
    </source>
</evidence>
<name>D8Q1I2_SCHCM</name>
<gene>
    <name evidence="2" type="ORF">SCHCODRAFT_108261</name>
</gene>
<keyword evidence="3" id="KW-1185">Reference proteome</keyword>
<feature type="region of interest" description="Disordered" evidence="1">
    <location>
        <begin position="230"/>
        <end position="274"/>
    </location>
</feature>
<feature type="compositionally biased region" description="Polar residues" evidence="1">
    <location>
        <begin position="261"/>
        <end position="271"/>
    </location>
</feature>
<organism evidence="3">
    <name type="scientific">Schizophyllum commune (strain H4-8 / FGSC 9210)</name>
    <name type="common">Split gill fungus</name>
    <dbReference type="NCBI Taxonomy" id="578458"/>
    <lineage>
        <taxon>Eukaryota</taxon>
        <taxon>Fungi</taxon>
        <taxon>Dikarya</taxon>
        <taxon>Basidiomycota</taxon>
        <taxon>Agaricomycotina</taxon>
        <taxon>Agaricomycetes</taxon>
        <taxon>Agaricomycetidae</taxon>
        <taxon>Agaricales</taxon>
        <taxon>Schizophyllaceae</taxon>
        <taxon>Schizophyllum</taxon>
    </lineage>
</organism>
<dbReference type="VEuPathDB" id="FungiDB:SCHCODRAFT_02686817"/>
<feature type="region of interest" description="Disordered" evidence="1">
    <location>
        <begin position="296"/>
        <end position="505"/>
    </location>
</feature>
<proteinExistence type="predicted"/>
<feature type="compositionally biased region" description="Basic and acidic residues" evidence="1">
    <location>
        <begin position="430"/>
        <end position="443"/>
    </location>
</feature>
<sequence length="690" mass="77165">MWIFQNPFKQSIKKLRKKYIKHARDLINDRFRRLLAHLHLSLYAARLRHEHGLYGFWNTVITMIVETRTDRLAFVLPQSKFHLLPKEVRLQMDQAAVKEDLKKFWKAALAWRDKQAQQDTHTSATSEIATITEIIDMIDEQDFMLDLDKEQLFDQSIRHTSSLPVAISDFAVVSLEFEAPPADAVQIRDACAKARAKYKRSASDPSRHRPIGLPEEFPKRYQVYDAAAEDSLEGSGGDHSNDENYLPESGSDSSRTRSWRAPSNSITSDNAPSLDILRGGLSSGIVQSFANAKADVLPPMSPREDHSGSVSGSNDPHDNPSPASPASAEPIMSSPISSQSDAGVHFASYSEETDISGSGGDHSSDLDWHSGQPGDSNSDTVDESSASNNLADQSMQSDAGQEPIPPSRSSNDSEDANRVRPEPENSQDEGAEHATDPSDKGEEQSGDANSMRLEPEHNQDEGTKHATDPSDKGEENTEDANRMRIEPENNQDEGAIHATDPSDKGEENLDLDWIGESIRQAGWSGEEGDQVCNLKQTFRQPEIKPEMRTTIMMVWEAKRFPSRDLSPAQFHCVFYQLLYLAMRGLILQILYVLMSEEYRHQDTVVGVVMVGDYWTWSQFRRAEIVNGTPLKDWREYTSDNIPIKHDSWPDAVQWGSEKSDAQLDKMMAAVNQKFPAATPLAVGRSRRNSI</sequence>
<feature type="compositionally biased region" description="Polar residues" evidence="1">
    <location>
        <begin position="373"/>
        <end position="399"/>
    </location>
</feature>
<dbReference type="Proteomes" id="UP000007431">
    <property type="component" value="Unassembled WGS sequence"/>
</dbReference>
<dbReference type="EMBL" id="GL377305">
    <property type="protein sequence ID" value="EFI97946.1"/>
    <property type="molecule type" value="Genomic_DNA"/>
</dbReference>
<accession>D8Q1I2</accession>
<feature type="compositionally biased region" description="Low complexity" evidence="1">
    <location>
        <begin position="320"/>
        <end position="338"/>
    </location>
</feature>
<dbReference type="InParanoid" id="D8Q1I2"/>
<reference evidence="2 3" key="1">
    <citation type="journal article" date="2010" name="Nat. Biotechnol.">
        <title>Genome sequence of the model mushroom Schizophyllum commune.</title>
        <authorList>
            <person name="Ohm R.A."/>
            <person name="de Jong J.F."/>
            <person name="Lugones L.G."/>
            <person name="Aerts A."/>
            <person name="Kothe E."/>
            <person name="Stajich J.E."/>
            <person name="de Vries R.P."/>
            <person name="Record E."/>
            <person name="Levasseur A."/>
            <person name="Baker S.E."/>
            <person name="Bartholomew K.A."/>
            <person name="Coutinho P.M."/>
            <person name="Erdmann S."/>
            <person name="Fowler T.J."/>
            <person name="Gathman A.C."/>
            <person name="Lombard V."/>
            <person name="Henrissat B."/>
            <person name="Knabe N."/>
            <person name="Kuees U."/>
            <person name="Lilly W.W."/>
            <person name="Lindquist E."/>
            <person name="Lucas S."/>
            <person name="Magnuson J.K."/>
            <person name="Piumi F."/>
            <person name="Raudaskoski M."/>
            <person name="Salamov A."/>
            <person name="Schmutz J."/>
            <person name="Schwarze F.W.M.R."/>
            <person name="vanKuyk P.A."/>
            <person name="Horton J.S."/>
            <person name="Grigoriev I.V."/>
            <person name="Woesten H.A.B."/>
        </authorList>
    </citation>
    <scope>NUCLEOTIDE SEQUENCE [LARGE SCALE GENOMIC DNA]</scope>
    <source>
        <strain evidence="3">H4-8 / FGSC 9210</strain>
    </source>
</reference>
<dbReference type="HOGENOM" id="CLU_399095_0_0_1"/>
<feature type="non-terminal residue" evidence="2">
    <location>
        <position position="690"/>
    </location>
</feature>